<reference evidence="2" key="2">
    <citation type="submission" date="2023-05" db="EMBL/GenBank/DDBJ databases">
        <authorList>
            <consortium name="Lawrence Berkeley National Laboratory"/>
            <person name="Steindorff A."/>
            <person name="Hensen N."/>
            <person name="Bonometti L."/>
            <person name="Westerberg I."/>
            <person name="Brannstrom I.O."/>
            <person name="Guillou S."/>
            <person name="Cros-Aarteil S."/>
            <person name="Calhoun S."/>
            <person name="Haridas S."/>
            <person name="Kuo A."/>
            <person name="Mondo S."/>
            <person name="Pangilinan J."/>
            <person name="Riley R."/>
            <person name="Labutti K."/>
            <person name="Andreopoulos B."/>
            <person name="Lipzen A."/>
            <person name="Chen C."/>
            <person name="Yanf M."/>
            <person name="Daum C."/>
            <person name="Ng V."/>
            <person name="Clum A."/>
            <person name="Ohm R."/>
            <person name="Martin F."/>
            <person name="Silar P."/>
            <person name="Natvig D."/>
            <person name="Lalanne C."/>
            <person name="Gautier V."/>
            <person name="Ament-Velasquez S.L."/>
            <person name="Kruys A."/>
            <person name="Hutchinson M.I."/>
            <person name="Powell A.J."/>
            <person name="Barry K."/>
            <person name="Miller A.N."/>
            <person name="Grigoriev I.V."/>
            <person name="Debuchy R."/>
            <person name="Gladieux P."/>
            <person name="Thoren M.H."/>
            <person name="Johannesson H."/>
        </authorList>
    </citation>
    <scope>NUCLEOTIDE SEQUENCE</scope>
    <source>
        <strain evidence="2">PSN243</strain>
    </source>
</reference>
<protein>
    <recommendedName>
        <fullName evidence="4">Major facilitator superfamily transporter</fullName>
    </recommendedName>
</protein>
<dbReference type="EMBL" id="MU865939">
    <property type="protein sequence ID" value="KAK4449149.1"/>
    <property type="molecule type" value="Genomic_DNA"/>
</dbReference>
<dbReference type="Pfam" id="PF11885">
    <property type="entry name" value="DUF3405"/>
    <property type="match status" value="1"/>
</dbReference>
<keyword evidence="1" id="KW-0812">Transmembrane</keyword>
<keyword evidence="1" id="KW-1133">Transmembrane helix</keyword>
<dbReference type="InterPro" id="IPR021822">
    <property type="entry name" value="DUF3405"/>
</dbReference>
<dbReference type="PANTHER" id="PTHR36205:SF2">
    <property type="entry name" value="MAJOR FACILITATOR SUPERFAMILY TRANSPORTER"/>
    <property type="match status" value="1"/>
</dbReference>
<evidence type="ECO:0000313" key="3">
    <source>
        <dbReference type="Proteomes" id="UP001321760"/>
    </source>
</evidence>
<evidence type="ECO:0000313" key="2">
    <source>
        <dbReference type="EMBL" id="KAK4449149.1"/>
    </source>
</evidence>
<comment type="caution">
    <text evidence="2">The sequence shown here is derived from an EMBL/GenBank/DDBJ whole genome shotgun (WGS) entry which is preliminary data.</text>
</comment>
<proteinExistence type="predicted"/>
<keyword evidence="1" id="KW-0472">Membrane</keyword>
<keyword evidence="3" id="KW-1185">Reference proteome</keyword>
<sequence>MIQIRRGLGRSKLAPTVVILVLFSFWLLYGNEEYIYGLSGGHGRHRRPPTTFPEPETQEKILRERQGQFNEEARALEASPGAGAIYGSTLSNLINKSTAKLLHYASLLHIDMPPVSFTTEPVHDFNPYPYDSDAWTAHHAKFAQCNGPTGAPPEDTRVFVGRPRNLPRPGFGSYDALGLADNLCFERETRLGQYGLVPVVDEKGEAFDWDGVNWGALQHQCRERNEARFAAEDPPNCYLELAKTESEKKVDLDVDYAAMDLAATRPDLEKRGRLHLNATESILQKNNAPKSGEPRTALLLRSYTGKTYNDNDKQTIRSLITELSLRTGGEYEVFLFLHVKDDTDIWGSEEAYRGVIETQVPKEFWNITVLWNTAKVRKTYPKLTPKALLVHNGQFSPVQIFMQEHREFDFVWNWELDSRVIGHHYDVLNKLAEFSKRQPRKGLWERNERFYIPSFHGDYDTEFRETVQQIYPKDSVWGAPYAPVVQAIGPKPPVPNPKKDDYQWGVGEEADLITLSPMFNPGNSNWILRNQVWGYRSREMAWGDLPRRASIITQMRLSRRLMDIMHVENLRGNHLASEMVAPTVAFIHGLKAVYAPMPVYFDLPWEGAQLAKWFNGGPKGDSGSFGSAMGWGQEGRFQGSTWYFRAIPPQRLYNNWMGYEDTGIGGPQWETEHGRACLPAMILHPIKEVKPTEAGYSSDSKLPY</sequence>
<reference evidence="2" key="1">
    <citation type="journal article" date="2023" name="Mol. Phylogenet. Evol.">
        <title>Genome-scale phylogeny and comparative genomics of the fungal order Sordariales.</title>
        <authorList>
            <person name="Hensen N."/>
            <person name="Bonometti L."/>
            <person name="Westerberg I."/>
            <person name="Brannstrom I.O."/>
            <person name="Guillou S."/>
            <person name="Cros-Aarteil S."/>
            <person name="Calhoun S."/>
            <person name="Haridas S."/>
            <person name="Kuo A."/>
            <person name="Mondo S."/>
            <person name="Pangilinan J."/>
            <person name="Riley R."/>
            <person name="LaButti K."/>
            <person name="Andreopoulos B."/>
            <person name="Lipzen A."/>
            <person name="Chen C."/>
            <person name="Yan M."/>
            <person name="Daum C."/>
            <person name="Ng V."/>
            <person name="Clum A."/>
            <person name="Steindorff A."/>
            <person name="Ohm R.A."/>
            <person name="Martin F."/>
            <person name="Silar P."/>
            <person name="Natvig D.O."/>
            <person name="Lalanne C."/>
            <person name="Gautier V."/>
            <person name="Ament-Velasquez S.L."/>
            <person name="Kruys A."/>
            <person name="Hutchinson M.I."/>
            <person name="Powell A.J."/>
            <person name="Barry K."/>
            <person name="Miller A.N."/>
            <person name="Grigoriev I.V."/>
            <person name="Debuchy R."/>
            <person name="Gladieux P."/>
            <person name="Hiltunen Thoren M."/>
            <person name="Johannesson H."/>
        </authorList>
    </citation>
    <scope>NUCLEOTIDE SEQUENCE</scope>
    <source>
        <strain evidence="2">PSN243</strain>
    </source>
</reference>
<feature type="transmembrane region" description="Helical" evidence="1">
    <location>
        <begin position="12"/>
        <end position="29"/>
    </location>
</feature>
<accession>A0AAV9GK44</accession>
<dbReference type="Proteomes" id="UP001321760">
    <property type="component" value="Unassembled WGS sequence"/>
</dbReference>
<evidence type="ECO:0000256" key="1">
    <source>
        <dbReference type="SAM" id="Phobius"/>
    </source>
</evidence>
<evidence type="ECO:0008006" key="4">
    <source>
        <dbReference type="Google" id="ProtNLM"/>
    </source>
</evidence>
<gene>
    <name evidence="2" type="ORF">QBC34DRAFT_99226</name>
</gene>
<dbReference type="PANTHER" id="PTHR36205">
    <property type="entry name" value="CHROMOSOME 19, WHOLE GENOME SHOTGUN SEQUENCE"/>
    <property type="match status" value="1"/>
</dbReference>
<dbReference type="AlphaFoldDB" id="A0AAV9GK44"/>
<organism evidence="2 3">
    <name type="scientific">Podospora aff. communis PSN243</name>
    <dbReference type="NCBI Taxonomy" id="3040156"/>
    <lineage>
        <taxon>Eukaryota</taxon>
        <taxon>Fungi</taxon>
        <taxon>Dikarya</taxon>
        <taxon>Ascomycota</taxon>
        <taxon>Pezizomycotina</taxon>
        <taxon>Sordariomycetes</taxon>
        <taxon>Sordariomycetidae</taxon>
        <taxon>Sordariales</taxon>
        <taxon>Podosporaceae</taxon>
        <taxon>Podospora</taxon>
    </lineage>
</organism>
<name>A0AAV9GK44_9PEZI</name>